<feature type="transmembrane region" description="Helical" evidence="5">
    <location>
        <begin position="1059"/>
        <end position="1079"/>
    </location>
</feature>
<evidence type="ECO:0000256" key="5">
    <source>
        <dbReference type="SAM" id="Phobius"/>
    </source>
</evidence>
<dbReference type="PANTHER" id="PTHR43184:SF15">
    <property type="entry name" value="GLYCEROL-3-PHOSPHATE TRANSPORTER 1-RELATED"/>
    <property type="match status" value="1"/>
</dbReference>
<keyword evidence="2 5" id="KW-0812">Transmembrane</keyword>
<evidence type="ECO:0000256" key="4">
    <source>
        <dbReference type="ARBA" id="ARBA00023136"/>
    </source>
</evidence>
<feature type="transmembrane region" description="Helical" evidence="5">
    <location>
        <begin position="902"/>
        <end position="924"/>
    </location>
</feature>
<dbReference type="CDD" id="cd17344">
    <property type="entry name" value="MFS_SLC37A1_2"/>
    <property type="match status" value="1"/>
</dbReference>
<feature type="transmembrane region" description="Helical" evidence="5">
    <location>
        <begin position="878"/>
        <end position="895"/>
    </location>
</feature>
<dbReference type="Pfam" id="PF13966">
    <property type="entry name" value="zf-RVT"/>
    <property type="match status" value="1"/>
</dbReference>
<dbReference type="Pfam" id="PF07690">
    <property type="entry name" value="MFS_1"/>
    <property type="match status" value="1"/>
</dbReference>
<dbReference type="Gene3D" id="1.20.1250.20">
    <property type="entry name" value="MFS general substrate transporter like domains"/>
    <property type="match status" value="2"/>
</dbReference>
<evidence type="ECO:0000313" key="8">
    <source>
        <dbReference type="EMBL" id="AAS82603.1"/>
    </source>
</evidence>
<evidence type="ECO:0000256" key="3">
    <source>
        <dbReference type="ARBA" id="ARBA00022989"/>
    </source>
</evidence>
<sequence length="1279" mass="141869">MALSHNEKEVVLFNAFKNRLGTSQQTTMVFNLPALIQPIGNLSELEQPFSSREIDQIIACLPSNKSPGPDGFNIDFVKKYWPVIAPDFYDLFNKFFEGSLCMHSINGSYVTLIPKNGSPDSVGDYRPISLLNTSVKVLTKILANRLQLVITKLVHQNQYGFIKDRSIQDCLPWAFEYISLCHKSRKEMVILKLDFEKTFDKLEHAALLEILRHKGFGNKWIHWISMILGSGSSEVLLNGVPGKRFHCRRGVRQGDPLSPLLFVLAADLLQTIVNKACKGGILRLPLPNNCGPDFPIIQYVDDTILIMEACPRQLFFLKAMLNSFADSTGLHVNYHKSNIYPINVSDQKMEILANTFHCKIGSLSFTYLGLPLGIQRPKLGAFLPLIQKIEKRLASTSIFLSQAGRLEMVNAVFSSLPTYYMCTLKLPKMVIRHIDRLRRHCLWRELPPPGLILFGPITTVTLPSGKPVGSFWWRDVLKTLEPFKSIARVEIEDGKTTLLWHDNWDGIPKSTQYLELWSFSACKDITVLQARLVDSQELFHAPLSTEAFVQLQELNDCLDNLPHNNYKDKWCCSTPSGLFSSQKIYAHLMGNQWTHPIFSWLWKSKCQPKHKVFFWLLLKDRLNTRAFLRQRSMFLDSYSCDNCILQVEETTIHLFFRCNFAKRCWSLIGISPSHSADLLNTILRIRRRWQVPWKLEAIILLTWGIWKCRNNWVFNETPPTVEGCTDRLYLSYISAGKLSSDPFTSLMGSSSGHQRSKTRSRNRKPLGIQLLERVRGSPISFRSCQALVLVLTFLSYASYHATRKTTSVVKSVLDPKTKTNLGTSSAHYWPPSHLFYLHNLKDADNSSAGGSLSSGGGGGWVPFNEAEDGTALLGEIDLAFLGAYAAGMFFAGHLGDRVDLRVLLTVGMVGTGLFTAAFGAGYWLDVHSFYYFLAVQMVAGLFQSSGWPSVVAVVGNWFGKSKRGLIMGVWNAHTSVGNISGSLVAAAMLRYGWCWSFVVPGVVIALVGLAVFLLLPVAPDVIGVQEDLCLKDAPLLERRRADVEEKAVGFIEAWRIPGVAPFALCLFFCKLVAYTFLYWLPFYISHTAIGGEYLSDSAAGVLSTLFDVGGVVGGILAGHISDHLDARALTAASFTFSAIPALFFYRVYGNVSLAWNIALMFVTGMLVNGPYALITTAVSADLGTHSSLNGNSRALATVTAIIDGTGSIGAAVGPLLTGYISARSWSAVFTMLMASALVAGLLLSRLVAAEVVAKMESRRTPAPAASDLLPVSSSSMDEP</sequence>
<evidence type="ECO:0000256" key="2">
    <source>
        <dbReference type="ARBA" id="ARBA00022692"/>
    </source>
</evidence>
<feature type="domain" description="Reverse transcriptase" evidence="7">
    <location>
        <begin position="94"/>
        <end position="372"/>
    </location>
</feature>
<feature type="transmembrane region" description="Helical" evidence="5">
    <location>
        <begin position="1195"/>
        <end position="1220"/>
    </location>
</feature>
<feature type="transmembrane region" description="Helical" evidence="5">
    <location>
        <begin position="1099"/>
        <end position="1117"/>
    </location>
</feature>
<dbReference type="SUPFAM" id="SSF56672">
    <property type="entry name" value="DNA/RNA polymerases"/>
    <property type="match status" value="1"/>
</dbReference>
<feature type="domain" description="Major facilitator superfamily (MFS) profile" evidence="6">
    <location>
        <begin position="790"/>
        <end position="1252"/>
    </location>
</feature>
<evidence type="ECO:0000259" key="7">
    <source>
        <dbReference type="PROSITE" id="PS50878"/>
    </source>
</evidence>
<reference evidence="8" key="3">
    <citation type="journal article" date="2005" name="Genetics">
        <title>Structure and evolution of the r/b chromosomal regions in rice, maize, and sorghum.</title>
        <authorList>
            <person name="Swigonova Z."/>
            <person name="Bennetzen J.L."/>
            <person name="Messing J."/>
        </authorList>
    </citation>
    <scope>NUCLEOTIDE SEQUENCE</scope>
</reference>
<dbReference type="SUPFAM" id="SSF103473">
    <property type="entry name" value="MFS general substrate transporter"/>
    <property type="match status" value="1"/>
</dbReference>
<dbReference type="CDD" id="cd01650">
    <property type="entry name" value="RT_nLTR_like"/>
    <property type="match status" value="1"/>
</dbReference>
<dbReference type="PROSITE" id="PS50850">
    <property type="entry name" value="MFS"/>
    <property type="match status" value="1"/>
</dbReference>
<dbReference type="InterPro" id="IPR044740">
    <property type="entry name" value="SLC37A1_2"/>
</dbReference>
<reference evidence="8" key="2">
    <citation type="journal article" date="2004" name="Genome Res.">
        <title>Gene loss and movement in the maize genome.</title>
        <authorList>
            <person name="Lai J."/>
            <person name="Ma J."/>
            <person name="Swigonova Z."/>
            <person name="Ramakrishna W."/>
            <person name="Linton E."/>
            <person name="Llaca V."/>
            <person name="Tanyolac B."/>
            <person name="Park Y.J."/>
            <person name="Jeong O.Y."/>
            <person name="Bennetzen J.L."/>
            <person name="Messing J."/>
        </authorList>
    </citation>
    <scope>NUCLEOTIDE SEQUENCE</scope>
</reference>
<name>Q7FS87_MAIZE</name>
<protein>
    <submittedName>
        <fullName evidence="8">Putative glycerol 3-phosphate permease</fullName>
    </submittedName>
</protein>
<feature type="transmembrane region" description="Helical" evidence="5">
    <location>
        <begin position="930"/>
        <end position="958"/>
    </location>
</feature>
<dbReference type="Pfam" id="PF00078">
    <property type="entry name" value="RVT_1"/>
    <property type="match status" value="1"/>
</dbReference>
<keyword evidence="4 5" id="KW-0472">Membrane</keyword>
<dbReference type="InterPro" id="IPR020846">
    <property type="entry name" value="MFS_dom"/>
</dbReference>
<dbReference type="PANTHER" id="PTHR43184">
    <property type="entry name" value="MAJOR FACILITATOR SUPERFAMILY TRANSPORTER 16, ISOFORM B"/>
    <property type="match status" value="1"/>
</dbReference>
<keyword evidence="3 5" id="KW-1133">Transmembrane helix</keyword>
<dbReference type="InterPro" id="IPR043502">
    <property type="entry name" value="DNA/RNA_pol_sf"/>
</dbReference>
<comment type="subcellular location">
    <subcellularLocation>
        <location evidence="1">Membrane</location>
        <topology evidence="1">Multi-pass membrane protein</topology>
    </subcellularLocation>
</comment>
<evidence type="ECO:0000259" key="6">
    <source>
        <dbReference type="PROSITE" id="PS50850"/>
    </source>
</evidence>
<feature type="transmembrane region" description="Helical" evidence="5">
    <location>
        <begin position="1226"/>
        <end position="1248"/>
    </location>
</feature>
<dbReference type="AlphaFoldDB" id="Q7FS87"/>
<dbReference type="EMBL" id="AF466202">
    <property type="protein sequence ID" value="AAS82603.1"/>
    <property type="molecule type" value="Genomic_DNA"/>
</dbReference>
<organism evidence="8">
    <name type="scientific">Zea mays</name>
    <name type="common">Maize</name>
    <dbReference type="NCBI Taxonomy" id="4577"/>
    <lineage>
        <taxon>Eukaryota</taxon>
        <taxon>Viridiplantae</taxon>
        <taxon>Streptophyta</taxon>
        <taxon>Embryophyta</taxon>
        <taxon>Tracheophyta</taxon>
        <taxon>Spermatophyta</taxon>
        <taxon>Magnoliopsida</taxon>
        <taxon>Liliopsida</taxon>
        <taxon>Poales</taxon>
        <taxon>Poaceae</taxon>
        <taxon>PACMAD clade</taxon>
        <taxon>Panicoideae</taxon>
        <taxon>Andropogonodae</taxon>
        <taxon>Andropogoneae</taxon>
        <taxon>Tripsacinae</taxon>
        <taxon>Zea</taxon>
    </lineage>
</organism>
<reference evidence="8" key="1">
    <citation type="journal article" date="2004" name="Genome Res.">
        <title>Close split of sorghum and maize genome progenitors.</title>
        <authorList>
            <person name="Swigonova Z."/>
            <person name="Lai J."/>
            <person name="Ma J."/>
            <person name="Ramakrishna W."/>
            <person name="Llaca V."/>
            <person name="Bennetzen J.L."/>
            <person name="Messing J."/>
        </authorList>
    </citation>
    <scope>NUCLEOTIDE SEQUENCE</scope>
</reference>
<feature type="transmembrane region" description="Helical" evidence="5">
    <location>
        <begin position="970"/>
        <end position="989"/>
    </location>
</feature>
<dbReference type="InterPro" id="IPR000477">
    <property type="entry name" value="RT_dom"/>
</dbReference>
<dbReference type="ExpressionAtlas" id="Q7FS87">
    <property type="expression patterns" value="baseline and differential"/>
</dbReference>
<proteinExistence type="predicted"/>
<feature type="transmembrane region" description="Helical" evidence="5">
    <location>
        <begin position="1129"/>
        <end position="1148"/>
    </location>
</feature>
<feature type="transmembrane region" description="Helical" evidence="5">
    <location>
        <begin position="995"/>
        <end position="1015"/>
    </location>
</feature>
<dbReference type="InterPro" id="IPR011701">
    <property type="entry name" value="MFS"/>
</dbReference>
<dbReference type="GO" id="GO:0061513">
    <property type="term" value="F:glucose 6-phosphate:phosphate antiporter activity"/>
    <property type="evidence" value="ECO:0007669"/>
    <property type="project" value="InterPro"/>
</dbReference>
<evidence type="ECO:0000256" key="1">
    <source>
        <dbReference type="ARBA" id="ARBA00004141"/>
    </source>
</evidence>
<feature type="transmembrane region" description="Helical" evidence="5">
    <location>
        <begin position="1154"/>
        <end position="1174"/>
    </location>
</feature>
<dbReference type="PROSITE" id="PS50878">
    <property type="entry name" value="RT_POL"/>
    <property type="match status" value="1"/>
</dbReference>
<dbReference type="GO" id="GO:0016020">
    <property type="term" value="C:membrane"/>
    <property type="evidence" value="ECO:0007669"/>
    <property type="project" value="UniProtKB-SubCell"/>
</dbReference>
<dbReference type="InterPro" id="IPR026960">
    <property type="entry name" value="RVT-Znf"/>
</dbReference>
<accession>Q7FS87</accession>
<dbReference type="InterPro" id="IPR036259">
    <property type="entry name" value="MFS_trans_sf"/>
</dbReference>
<gene>
    <name evidence="8" type="ORF">Z138B04_Z333J11.41</name>
</gene>